<dbReference type="EMBL" id="CAEZSP010000112">
    <property type="protein sequence ID" value="CAB4552213.1"/>
    <property type="molecule type" value="Genomic_DNA"/>
</dbReference>
<accession>A0A6J6CPX4</accession>
<evidence type="ECO:0000313" key="1">
    <source>
        <dbReference type="EMBL" id="CAB4552213.1"/>
    </source>
</evidence>
<dbReference type="AlphaFoldDB" id="A0A6J6CPX4"/>
<reference evidence="1" key="1">
    <citation type="submission" date="2020-05" db="EMBL/GenBank/DDBJ databases">
        <authorList>
            <person name="Chiriac C."/>
            <person name="Salcher M."/>
            <person name="Ghai R."/>
            <person name="Kavagutti S V."/>
        </authorList>
    </citation>
    <scope>NUCLEOTIDE SEQUENCE</scope>
</reference>
<organism evidence="1">
    <name type="scientific">freshwater metagenome</name>
    <dbReference type="NCBI Taxonomy" id="449393"/>
    <lineage>
        <taxon>unclassified sequences</taxon>
        <taxon>metagenomes</taxon>
        <taxon>ecological metagenomes</taxon>
    </lineage>
</organism>
<proteinExistence type="predicted"/>
<sequence>MRVRHHVGAVLAAVIETHGQNGAAREVPVIGQLPVSGRVEEEIRLGHDGDLGAPVSGLLSHVKRPHGGIFRDLHGDAQPALADGRSRAHERLAVSVEQPGALAAGAGEHHAGHTHADVVFDEAFDRGDIDPARGVERSRGGGPDAASELDFFHAKIGGV</sequence>
<gene>
    <name evidence="1" type="ORF">UFOPK1440_01224</name>
</gene>
<protein>
    <submittedName>
        <fullName evidence="1">Unannotated protein</fullName>
    </submittedName>
</protein>
<name>A0A6J6CPX4_9ZZZZ</name>